<evidence type="ECO:0000313" key="18">
    <source>
        <dbReference type="EMBL" id="MBW8726768.1"/>
    </source>
</evidence>
<keyword evidence="9" id="KW-0677">Repeat</keyword>
<keyword evidence="4" id="KW-0597">Phosphoprotein</keyword>
<dbReference type="PROSITE" id="PS50113">
    <property type="entry name" value="PAC"/>
    <property type="match status" value="1"/>
</dbReference>
<feature type="domain" description="PAC" evidence="17">
    <location>
        <begin position="86"/>
        <end position="138"/>
    </location>
</feature>
<dbReference type="SUPFAM" id="SSF55785">
    <property type="entry name" value="PYP-like sensor domain (PAS domain)"/>
    <property type="match status" value="1"/>
</dbReference>
<dbReference type="SMART" id="SM00086">
    <property type="entry name" value="PAC"/>
    <property type="match status" value="1"/>
</dbReference>
<keyword evidence="5" id="KW-0716">Sensory transduction</keyword>
<dbReference type="NCBIfam" id="TIGR00229">
    <property type="entry name" value="sensory_box"/>
    <property type="match status" value="1"/>
</dbReference>
<keyword evidence="11" id="KW-0418">Kinase</keyword>
<dbReference type="Gene3D" id="3.30.565.10">
    <property type="entry name" value="Histidine kinase-like ATPase, C-terminal domain"/>
    <property type="match status" value="1"/>
</dbReference>
<evidence type="ECO:0000259" key="16">
    <source>
        <dbReference type="PROSITE" id="PS50112"/>
    </source>
</evidence>
<evidence type="ECO:0000256" key="10">
    <source>
        <dbReference type="ARBA" id="ARBA00022741"/>
    </source>
</evidence>
<dbReference type="CDD" id="cd00130">
    <property type="entry name" value="PAS"/>
    <property type="match status" value="1"/>
</dbReference>
<protein>
    <recommendedName>
        <fullName evidence="2">histidine kinase</fullName>
        <ecNumber evidence="2">2.7.13.3</ecNumber>
    </recommendedName>
</protein>
<dbReference type="Pfam" id="PF07536">
    <property type="entry name" value="HWE_HK"/>
    <property type="match status" value="1"/>
</dbReference>
<keyword evidence="8" id="KW-0808">Transferase</keyword>
<evidence type="ECO:0000256" key="15">
    <source>
        <dbReference type="ARBA" id="ARBA00023170"/>
    </source>
</evidence>
<evidence type="ECO:0000256" key="4">
    <source>
        <dbReference type="ARBA" id="ARBA00022553"/>
    </source>
</evidence>
<evidence type="ECO:0000256" key="6">
    <source>
        <dbReference type="ARBA" id="ARBA00022630"/>
    </source>
</evidence>
<dbReference type="InterPro" id="IPR035965">
    <property type="entry name" value="PAS-like_dom_sf"/>
</dbReference>
<dbReference type="InterPro" id="IPR000014">
    <property type="entry name" value="PAS"/>
</dbReference>
<evidence type="ECO:0000256" key="9">
    <source>
        <dbReference type="ARBA" id="ARBA00022737"/>
    </source>
</evidence>
<evidence type="ECO:0000256" key="7">
    <source>
        <dbReference type="ARBA" id="ARBA00022643"/>
    </source>
</evidence>
<evidence type="ECO:0000256" key="8">
    <source>
        <dbReference type="ARBA" id="ARBA00022679"/>
    </source>
</evidence>
<dbReference type="InterPro" id="IPR036890">
    <property type="entry name" value="HATPase_C_sf"/>
</dbReference>
<dbReference type="InterPro" id="IPR001610">
    <property type="entry name" value="PAC"/>
</dbReference>
<dbReference type="PANTHER" id="PTHR41523">
    <property type="entry name" value="TWO-COMPONENT SYSTEM SENSOR PROTEIN"/>
    <property type="match status" value="1"/>
</dbReference>
<keyword evidence="10" id="KW-0547">Nucleotide-binding</keyword>
<evidence type="ECO:0000256" key="3">
    <source>
        <dbReference type="ARBA" id="ARBA00022543"/>
    </source>
</evidence>
<keyword evidence="7" id="KW-0288">FMN</keyword>
<dbReference type="InterPro" id="IPR000700">
    <property type="entry name" value="PAS-assoc_C"/>
</dbReference>
<evidence type="ECO:0000256" key="1">
    <source>
        <dbReference type="ARBA" id="ARBA00000085"/>
    </source>
</evidence>
<dbReference type="SMART" id="SM00911">
    <property type="entry name" value="HWE_HK"/>
    <property type="match status" value="1"/>
</dbReference>
<dbReference type="GO" id="GO:0005524">
    <property type="term" value="F:ATP binding"/>
    <property type="evidence" value="ECO:0007669"/>
    <property type="project" value="UniProtKB-KW"/>
</dbReference>
<evidence type="ECO:0000256" key="11">
    <source>
        <dbReference type="ARBA" id="ARBA00022777"/>
    </source>
</evidence>
<dbReference type="SMART" id="SM00091">
    <property type="entry name" value="PAS"/>
    <property type="match status" value="1"/>
</dbReference>
<dbReference type="Proteomes" id="UP000700706">
    <property type="component" value="Unassembled WGS sequence"/>
</dbReference>
<evidence type="ECO:0000259" key="17">
    <source>
        <dbReference type="PROSITE" id="PS50113"/>
    </source>
</evidence>
<name>A0A952FLB3_9PROT</name>
<reference evidence="18" key="1">
    <citation type="submission" date="2020-06" db="EMBL/GenBank/DDBJ databases">
        <title>Stable isotope informed genome-resolved metagenomics uncovers potential trophic interactions in rhizosphere soil.</title>
        <authorList>
            <person name="Starr E.P."/>
            <person name="Shi S."/>
            <person name="Blazewicz S.J."/>
            <person name="Koch B.J."/>
            <person name="Probst A.J."/>
            <person name="Hungate B.A."/>
            <person name="Pett-Ridge J."/>
            <person name="Firestone M.K."/>
            <person name="Banfield J.F."/>
        </authorList>
    </citation>
    <scope>NUCLEOTIDE SEQUENCE</scope>
    <source>
        <strain evidence="18">YM_69_17</strain>
    </source>
</reference>
<sequence>MSEADERVRSERAAQQLAAIVESSEDAIVAKDLNGVITSWNRGAERLFGYTAEEVVGQPITIVIPVDRLDEEPQILARIRRGERVEHFETIRRRKDGSLVEISLMISPIRNRAGEIVGASKIARDITELKRARERQTLLLREMSHRVKNLFALAGAVTTLSARTARSPEELAEQVRNRLATLARAHELTLPDLRREQAATPTTLEALLRTIVSPFEDQDAGRIAIAGPEVAVGGHAVTALALLLHELVTNAAKYGALSAATGRLVIDWTVEDAILSLSWLEQDGPAVDGITKADGFGTWLVDSTVKGQLQGQIMRRWDADGLTILMTMPMDRLIG</sequence>
<dbReference type="PROSITE" id="PS50112">
    <property type="entry name" value="PAS"/>
    <property type="match status" value="1"/>
</dbReference>
<evidence type="ECO:0000313" key="19">
    <source>
        <dbReference type="Proteomes" id="UP000700706"/>
    </source>
</evidence>
<dbReference type="AlphaFoldDB" id="A0A952FLB3"/>
<accession>A0A952FLB3</accession>
<gene>
    <name evidence="18" type="ORF">JF625_16680</name>
</gene>
<keyword evidence="14" id="KW-0843">Virulence</keyword>
<evidence type="ECO:0000256" key="14">
    <source>
        <dbReference type="ARBA" id="ARBA00023026"/>
    </source>
</evidence>
<dbReference type="Pfam" id="PF00989">
    <property type="entry name" value="PAS"/>
    <property type="match status" value="1"/>
</dbReference>
<evidence type="ECO:0000256" key="12">
    <source>
        <dbReference type="ARBA" id="ARBA00022840"/>
    </source>
</evidence>
<organism evidence="18 19">
    <name type="scientific">Inquilinus limosus</name>
    <dbReference type="NCBI Taxonomy" id="171674"/>
    <lineage>
        <taxon>Bacteria</taxon>
        <taxon>Pseudomonadati</taxon>
        <taxon>Pseudomonadota</taxon>
        <taxon>Alphaproteobacteria</taxon>
        <taxon>Rhodospirillales</taxon>
        <taxon>Rhodospirillaceae</taxon>
        <taxon>Inquilinus</taxon>
    </lineage>
</organism>
<dbReference type="Gene3D" id="3.30.450.20">
    <property type="entry name" value="PAS domain"/>
    <property type="match status" value="1"/>
</dbReference>
<feature type="domain" description="PAS" evidence="16">
    <location>
        <begin position="13"/>
        <end position="58"/>
    </location>
</feature>
<evidence type="ECO:0000256" key="2">
    <source>
        <dbReference type="ARBA" id="ARBA00012438"/>
    </source>
</evidence>
<proteinExistence type="predicted"/>
<dbReference type="GO" id="GO:0004673">
    <property type="term" value="F:protein histidine kinase activity"/>
    <property type="evidence" value="ECO:0007669"/>
    <property type="project" value="UniProtKB-EC"/>
</dbReference>
<keyword evidence="3" id="KW-0600">Photoreceptor protein</keyword>
<dbReference type="InterPro" id="IPR011102">
    <property type="entry name" value="Sig_transdc_His_kinase_HWE"/>
</dbReference>
<keyword evidence="15" id="KW-0675">Receptor</keyword>
<dbReference type="PANTHER" id="PTHR41523:SF8">
    <property type="entry name" value="ETHYLENE RESPONSE SENSOR PROTEIN"/>
    <property type="match status" value="1"/>
</dbReference>
<keyword evidence="12" id="KW-0067">ATP-binding</keyword>
<keyword evidence="6" id="KW-0285">Flavoprotein</keyword>
<comment type="catalytic activity">
    <reaction evidence="1">
        <text>ATP + protein L-histidine = ADP + protein N-phospho-L-histidine.</text>
        <dbReference type="EC" id="2.7.13.3"/>
    </reaction>
</comment>
<keyword evidence="13" id="KW-0157">Chromophore</keyword>
<dbReference type="GO" id="GO:0009881">
    <property type="term" value="F:photoreceptor activity"/>
    <property type="evidence" value="ECO:0007669"/>
    <property type="project" value="UniProtKB-KW"/>
</dbReference>
<dbReference type="InterPro" id="IPR013767">
    <property type="entry name" value="PAS_fold"/>
</dbReference>
<dbReference type="GO" id="GO:0006355">
    <property type="term" value="P:regulation of DNA-templated transcription"/>
    <property type="evidence" value="ECO:0007669"/>
    <property type="project" value="InterPro"/>
</dbReference>
<evidence type="ECO:0000256" key="5">
    <source>
        <dbReference type="ARBA" id="ARBA00022606"/>
    </source>
</evidence>
<dbReference type="EMBL" id="JAEKLZ010000234">
    <property type="protein sequence ID" value="MBW8726768.1"/>
    <property type="molecule type" value="Genomic_DNA"/>
</dbReference>
<comment type="caution">
    <text evidence="18">The sequence shown here is derived from an EMBL/GenBank/DDBJ whole genome shotgun (WGS) entry which is preliminary data.</text>
</comment>
<evidence type="ECO:0000256" key="13">
    <source>
        <dbReference type="ARBA" id="ARBA00022991"/>
    </source>
</evidence>
<dbReference type="EC" id="2.7.13.3" evidence="2"/>